<feature type="compositionally biased region" description="Basic residues" evidence="2">
    <location>
        <begin position="128"/>
        <end position="137"/>
    </location>
</feature>
<keyword evidence="5" id="KW-1185">Reference proteome</keyword>
<dbReference type="Proteomes" id="UP001377567">
    <property type="component" value="Unassembled WGS sequence"/>
</dbReference>
<comment type="caution">
    <text evidence="4">The sequence shown here is derived from an EMBL/GenBank/DDBJ whole genome shotgun (WGS) entry which is preliminary data.</text>
</comment>
<feature type="region of interest" description="Disordered" evidence="2">
    <location>
        <begin position="193"/>
        <end position="222"/>
    </location>
</feature>
<feature type="domain" description="Transcription factor Iwr1" evidence="3">
    <location>
        <begin position="148"/>
        <end position="218"/>
    </location>
</feature>
<name>A0AAV5RQJ1_MAUHU</name>
<feature type="compositionally biased region" description="Polar residues" evidence="2">
    <location>
        <begin position="116"/>
        <end position="126"/>
    </location>
</feature>
<evidence type="ECO:0000313" key="4">
    <source>
        <dbReference type="EMBL" id="GMM53703.1"/>
    </source>
</evidence>
<evidence type="ECO:0000256" key="1">
    <source>
        <dbReference type="ARBA" id="ARBA00010218"/>
    </source>
</evidence>
<evidence type="ECO:0000313" key="5">
    <source>
        <dbReference type="Proteomes" id="UP001377567"/>
    </source>
</evidence>
<evidence type="ECO:0000259" key="3">
    <source>
        <dbReference type="Pfam" id="PF08574"/>
    </source>
</evidence>
<dbReference type="InterPro" id="IPR013883">
    <property type="entry name" value="TF_Iwr1_dom"/>
</dbReference>
<gene>
    <name evidence="4" type="ORF">DAKH74_003190</name>
</gene>
<feature type="region of interest" description="Disordered" evidence="2">
    <location>
        <begin position="71"/>
        <end position="100"/>
    </location>
</feature>
<sequence>MTKAPEFIRVKRRREEESVHALLIDQNKRAKRGKFIFKLKKTVNENSYENDKEANTPLLKLEKEQGHHFVLEQHKRKRDDDSDEDIRPQTPGAADHSDNLPLEISQMVNNYLKLQPSRTNGGADTSNSRKKPSKKRYLNQTVVSPSHDYVYDIYRLEEIPEEEISTYDTDNNVGFVKIVNKYVDLLPDDEEYTDNELRSDDEDSNEENYYQNDYPEDEDDDRSILFGSEGEEIAEEEYNLSRNEQKADLQKWGVIPSNVEEWSERKSGNNVMEDNGDYNELFDQLKNSENVLFEINNNNVVDFDTDDTRKVYYDEDDNLEINDQIHNPSVDNDGEEYEYERNSFFPSDHDDPLAQHRDRIFGELQRKINDQH</sequence>
<proteinExistence type="inferred from homology"/>
<protein>
    <submittedName>
        <fullName evidence="4">Iwr1 protein</fullName>
    </submittedName>
</protein>
<reference evidence="4 5" key="1">
    <citation type="journal article" date="2023" name="Elife">
        <title>Identification of key yeast species and microbe-microbe interactions impacting larval growth of Drosophila in the wild.</title>
        <authorList>
            <person name="Mure A."/>
            <person name="Sugiura Y."/>
            <person name="Maeda R."/>
            <person name="Honda K."/>
            <person name="Sakurai N."/>
            <person name="Takahashi Y."/>
            <person name="Watada M."/>
            <person name="Katoh T."/>
            <person name="Gotoh A."/>
            <person name="Gotoh Y."/>
            <person name="Taniguchi I."/>
            <person name="Nakamura K."/>
            <person name="Hayashi T."/>
            <person name="Katayama T."/>
            <person name="Uemura T."/>
            <person name="Hattori Y."/>
        </authorList>
    </citation>
    <scope>NUCLEOTIDE SEQUENCE [LARGE SCALE GENOMIC DNA]</scope>
    <source>
        <strain evidence="4 5">KH-74</strain>
    </source>
</reference>
<dbReference type="AlphaFoldDB" id="A0AAV5RQJ1"/>
<evidence type="ECO:0000256" key="2">
    <source>
        <dbReference type="SAM" id="MobiDB-lite"/>
    </source>
</evidence>
<dbReference type="EMBL" id="BTGD01000001">
    <property type="protein sequence ID" value="GMM53703.1"/>
    <property type="molecule type" value="Genomic_DNA"/>
</dbReference>
<dbReference type="InterPro" id="IPR040150">
    <property type="entry name" value="Iwr1"/>
</dbReference>
<feature type="compositionally biased region" description="Acidic residues" evidence="2">
    <location>
        <begin position="193"/>
        <end position="206"/>
    </location>
</feature>
<dbReference type="Pfam" id="PF08574">
    <property type="entry name" value="Iwr1"/>
    <property type="match status" value="1"/>
</dbReference>
<dbReference type="PANTHER" id="PTHR28063">
    <property type="entry name" value="RNA POLYMERASE II NUCLEAR LOCALIZATION PROTEIN IWR1"/>
    <property type="match status" value="1"/>
</dbReference>
<comment type="similarity">
    <text evidence="1">Belongs to the IWR1/SLC7A6OS family.</text>
</comment>
<feature type="region of interest" description="Disordered" evidence="2">
    <location>
        <begin position="115"/>
        <end position="141"/>
    </location>
</feature>
<accession>A0AAV5RQJ1</accession>
<organism evidence="4 5">
    <name type="scientific">Maudiozyma humilis</name>
    <name type="common">Sour dough yeast</name>
    <name type="synonym">Kazachstania humilis</name>
    <dbReference type="NCBI Taxonomy" id="51915"/>
    <lineage>
        <taxon>Eukaryota</taxon>
        <taxon>Fungi</taxon>
        <taxon>Dikarya</taxon>
        <taxon>Ascomycota</taxon>
        <taxon>Saccharomycotina</taxon>
        <taxon>Saccharomycetes</taxon>
        <taxon>Saccharomycetales</taxon>
        <taxon>Saccharomycetaceae</taxon>
        <taxon>Maudiozyma</taxon>
    </lineage>
</organism>
<dbReference type="PANTHER" id="PTHR28063:SF1">
    <property type="entry name" value="RNA POLYMERASE II NUCLEAR LOCALIZATION PROTEIN IWR1"/>
    <property type="match status" value="1"/>
</dbReference>
<dbReference type="GO" id="GO:0005737">
    <property type="term" value="C:cytoplasm"/>
    <property type="evidence" value="ECO:0007669"/>
    <property type="project" value="TreeGrafter"/>
</dbReference>
<dbReference type="GO" id="GO:0006606">
    <property type="term" value="P:protein import into nucleus"/>
    <property type="evidence" value="ECO:0007669"/>
    <property type="project" value="InterPro"/>
</dbReference>